<evidence type="ECO:0000256" key="3">
    <source>
        <dbReference type="ARBA" id="ARBA00023125"/>
    </source>
</evidence>
<dbReference type="Gene3D" id="1.10.10.10">
    <property type="entry name" value="Winged helix-like DNA-binding domain superfamily/Winged helix DNA-binding domain"/>
    <property type="match status" value="1"/>
</dbReference>
<dbReference type="GO" id="GO:0006260">
    <property type="term" value="P:DNA replication"/>
    <property type="evidence" value="ECO:0007669"/>
    <property type="project" value="TreeGrafter"/>
</dbReference>
<dbReference type="AlphaFoldDB" id="A0A2D4K6G2"/>
<dbReference type="GO" id="GO:0000724">
    <property type="term" value="P:double-strand break repair via homologous recombination"/>
    <property type="evidence" value="ECO:0007669"/>
    <property type="project" value="TreeGrafter"/>
</dbReference>
<reference evidence="6" key="1">
    <citation type="submission" date="2017-07" db="EMBL/GenBank/DDBJ databases">
        <authorList>
            <person name="Mikheyev A."/>
            <person name="Grau M."/>
        </authorList>
    </citation>
    <scope>NUCLEOTIDE SEQUENCE</scope>
    <source>
        <tissue evidence="6">Venom_gland</tissue>
    </source>
</reference>
<dbReference type="InterPro" id="IPR036390">
    <property type="entry name" value="WH_DNA-bd_sf"/>
</dbReference>
<reference evidence="6" key="2">
    <citation type="submission" date="2017-11" db="EMBL/GenBank/DDBJ databases">
        <title>Coralsnake Venomics: Analyses of Venom Gland Transcriptomes and Proteomes of Six Brazilian Taxa.</title>
        <authorList>
            <person name="Aird S.D."/>
            <person name="Jorge da Silva N."/>
            <person name="Qiu L."/>
            <person name="Villar-Briones A."/>
            <person name="Aparecida-Saddi V."/>
            <person name="Campos-Telles M.P."/>
            <person name="Grau M."/>
            <person name="Mikheyev A.S."/>
        </authorList>
    </citation>
    <scope>NUCLEOTIDE SEQUENCE</scope>
    <source>
        <tissue evidence="6">Venom_gland</tissue>
    </source>
</reference>
<dbReference type="SUPFAM" id="SSF46785">
    <property type="entry name" value="Winged helix' DNA-binding domain"/>
    <property type="match status" value="1"/>
</dbReference>
<dbReference type="FunFam" id="1.10.10.10:FF:000168">
    <property type="entry name" value="Replication protein A 32 kDa subunit"/>
    <property type="match status" value="1"/>
</dbReference>
<evidence type="ECO:0000256" key="2">
    <source>
        <dbReference type="ARBA" id="ARBA00007815"/>
    </source>
</evidence>
<organism evidence="6">
    <name type="scientific">Micrurus paraensis</name>
    <dbReference type="NCBI Taxonomy" id="1970185"/>
    <lineage>
        <taxon>Eukaryota</taxon>
        <taxon>Metazoa</taxon>
        <taxon>Chordata</taxon>
        <taxon>Craniata</taxon>
        <taxon>Vertebrata</taxon>
        <taxon>Euteleostomi</taxon>
        <taxon>Lepidosauria</taxon>
        <taxon>Squamata</taxon>
        <taxon>Bifurcata</taxon>
        <taxon>Unidentata</taxon>
        <taxon>Episquamata</taxon>
        <taxon>Toxicofera</taxon>
        <taxon>Serpentes</taxon>
        <taxon>Colubroidea</taxon>
        <taxon>Elapidae</taxon>
        <taxon>Elapinae</taxon>
        <taxon>Micrurus</taxon>
    </lineage>
</organism>
<sequence length="134" mass="15136">MRRVVKMWLFHQEDMNEFTTHLLEVVNAHMILKKSNAPQSSKMPQPFGVFETSSMSNAGGNDTIPMHGLTQHQTQVLNLIKSCMTTEGISLHDLKTQLHNINLPTLKKAVEFLSSEGHIYSTIDDDHFKSTDAD</sequence>
<feature type="domain" description="Replication protein A C-terminal" evidence="5">
    <location>
        <begin position="29"/>
        <end position="126"/>
    </location>
</feature>
<evidence type="ECO:0000256" key="4">
    <source>
        <dbReference type="ARBA" id="ARBA00023242"/>
    </source>
</evidence>
<dbReference type="GO" id="GO:0000781">
    <property type="term" value="C:chromosome, telomeric region"/>
    <property type="evidence" value="ECO:0007669"/>
    <property type="project" value="TreeGrafter"/>
</dbReference>
<dbReference type="GO" id="GO:0035861">
    <property type="term" value="C:site of double-strand break"/>
    <property type="evidence" value="ECO:0007669"/>
    <property type="project" value="TreeGrafter"/>
</dbReference>
<comment type="subcellular location">
    <subcellularLocation>
        <location evidence="1">Nucleus</location>
    </subcellularLocation>
</comment>
<evidence type="ECO:0000256" key="1">
    <source>
        <dbReference type="ARBA" id="ARBA00004123"/>
    </source>
</evidence>
<keyword evidence="4" id="KW-0539">Nucleus</keyword>
<name>A0A2D4K6G2_9SAUR</name>
<dbReference type="GO" id="GO:0005662">
    <property type="term" value="C:DNA replication factor A complex"/>
    <property type="evidence" value="ECO:0007669"/>
    <property type="project" value="TreeGrafter"/>
</dbReference>
<dbReference type="Pfam" id="PF08784">
    <property type="entry name" value="RPA_C"/>
    <property type="match status" value="1"/>
</dbReference>
<proteinExistence type="inferred from homology"/>
<protein>
    <recommendedName>
        <fullName evidence="5">Replication protein A C-terminal domain-containing protein</fullName>
    </recommendedName>
</protein>
<dbReference type="PANTHER" id="PTHR13989:SF16">
    <property type="entry name" value="REPLICATION PROTEIN A2"/>
    <property type="match status" value="1"/>
</dbReference>
<dbReference type="PANTHER" id="PTHR13989">
    <property type="entry name" value="REPLICATION PROTEIN A-RELATED"/>
    <property type="match status" value="1"/>
</dbReference>
<evidence type="ECO:0000313" key="6">
    <source>
        <dbReference type="EMBL" id="LAB04285.1"/>
    </source>
</evidence>
<keyword evidence="3" id="KW-0238">DNA-binding</keyword>
<dbReference type="GO" id="GO:0006289">
    <property type="term" value="P:nucleotide-excision repair"/>
    <property type="evidence" value="ECO:0007669"/>
    <property type="project" value="TreeGrafter"/>
</dbReference>
<dbReference type="EMBL" id="IACL01044926">
    <property type="protein sequence ID" value="LAB04285.1"/>
    <property type="molecule type" value="Transcribed_RNA"/>
</dbReference>
<comment type="similarity">
    <text evidence="2">Belongs to the replication factor A protein 2 family.</text>
</comment>
<accession>A0A2D4K6G2</accession>
<dbReference type="InterPro" id="IPR040260">
    <property type="entry name" value="RFA2-like"/>
</dbReference>
<evidence type="ECO:0000259" key="5">
    <source>
        <dbReference type="Pfam" id="PF08784"/>
    </source>
</evidence>
<dbReference type="GO" id="GO:0003697">
    <property type="term" value="F:single-stranded DNA binding"/>
    <property type="evidence" value="ECO:0007669"/>
    <property type="project" value="TreeGrafter"/>
</dbReference>
<dbReference type="InterPro" id="IPR014892">
    <property type="entry name" value="RPA_C"/>
</dbReference>
<dbReference type="InterPro" id="IPR036388">
    <property type="entry name" value="WH-like_DNA-bd_sf"/>
</dbReference>